<evidence type="ECO:0000313" key="3">
    <source>
        <dbReference type="Proteomes" id="UP000319576"/>
    </source>
</evidence>
<keyword evidence="1" id="KW-0472">Membrane</keyword>
<name>A0A517XYF9_9BACT</name>
<proteinExistence type="predicted"/>
<evidence type="ECO:0000313" key="2">
    <source>
        <dbReference type="EMBL" id="QDU22546.1"/>
    </source>
</evidence>
<sequence>MVMRNRHDGGTSGWWDDLPPAIKARFAEPPLVSAESRSRPSALEWVRELSRVALLFLAVAVANVLFLLVALSFLGHGRPTPP</sequence>
<dbReference type="KEGG" id="uli:ETAA1_45290"/>
<keyword evidence="1" id="KW-1133">Transmembrane helix</keyword>
<protein>
    <submittedName>
        <fullName evidence="2">Uncharacterized protein</fullName>
    </submittedName>
</protein>
<keyword evidence="3" id="KW-1185">Reference proteome</keyword>
<dbReference type="EMBL" id="CP036273">
    <property type="protein sequence ID" value="QDU22546.1"/>
    <property type="molecule type" value="Genomic_DNA"/>
</dbReference>
<gene>
    <name evidence="2" type="ORF">ETAA1_45290</name>
</gene>
<reference evidence="2 3" key="1">
    <citation type="submission" date="2019-02" db="EMBL/GenBank/DDBJ databases">
        <title>Deep-cultivation of Planctomycetes and their phenomic and genomic characterization uncovers novel biology.</title>
        <authorList>
            <person name="Wiegand S."/>
            <person name="Jogler M."/>
            <person name="Boedeker C."/>
            <person name="Pinto D."/>
            <person name="Vollmers J."/>
            <person name="Rivas-Marin E."/>
            <person name="Kohn T."/>
            <person name="Peeters S.H."/>
            <person name="Heuer A."/>
            <person name="Rast P."/>
            <person name="Oberbeckmann S."/>
            <person name="Bunk B."/>
            <person name="Jeske O."/>
            <person name="Meyerdierks A."/>
            <person name="Storesund J.E."/>
            <person name="Kallscheuer N."/>
            <person name="Luecker S."/>
            <person name="Lage O.M."/>
            <person name="Pohl T."/>
            <person name="Merkel B.J."/>
            <person name="Hornburger P."/>
            <person name="Mueller R.-W."/>
            <person name="Bruemmer F."/>
            <person name="Labrenz M."/>
            <person name="Spormann A.M."/>
            <person name="Op den Camp H."/>
            <person name="Overmann J."/>
            <person name="Amann R."/>
            <person name="Jetten M.S.M."/>
            <person name="Mascher T."/>
            <person name="Medema M.H."/>
            <person name="Devos D.P."/>
            <person name="Kaster A.-K."/>
            <person name="Ovreas L."/>
            <person name="Rohde M."/>
            <person name="Galperin M.Y."/>
            <person name="Jogler C."/>
        </authorList>
    </citation>
    <scope>NUCLEOTIDE SEQUENCE [LARGE SCALE GENOMIC DNA]</scope>
    <source>
        <strain evidence="2 3">ETA_A1</strain>
    </source>
</reference>
<keyword evidence="1" id="KW-0812">Transmembrane</keyword>
<accession>A0A517XYF9</accession>
<organism evidence="2 3">
    <name type="scientific">Urbifossiella limnaea</name>
    <dbReference type="NCBI Taxonomy" id="2528023"/>
    <lineage>
        <taxon>Bacteria</taxon>
        <taxon>Pseudomonadati</taxon>
        <taxon>Planctomycetota</taxon>
        <taxon>Planctomycetia</taxon>
        <taxon>Gemmatales</taxon>
        <taxon>Gemmataceae</taxon>
        <taxon>Urbifossiella</taxon>
    </lineage>
</organism>
<dbReference type="Proteomes" id="UP000319576">
    <property type="component" value="Chromosome"/>
</dbReference>
<dbReference type="AlphaFoldDB" id="A0A517XYF9"/>
<feature type="transmembrane region" description="Helical" evidence="1">
    <location>
        <begin position="52"/>
        <end position="74"/>
    </location>
</feature>
<evidence type="ECO:0000256" key="1">
    <source>
        <dbReference type="SAM" id="Phobius"/>
    </source>
</evidence>